<organism evidence="1 2">
    <name type="scientific">Agathobacter rectalis</name>
    <dbReference type="NCBI Taxonomy" id="39491"/>
    <lineage>
        <taxon>Bacteria</taxon>
        <taxon>Bacillati</taxon>
        <taxon>Bacillota</taxon>
        <taxon>Clostridia</taxon>
        <taxon>Lachnospirales</taxon>
        <taxon>Lachnospiraceae</taxon>
        <taxon>Agathobacter</taxon>
    </lineage>
</organism>
<proteinExistence type="predicted"/>
<name>A0A174GY89_9FIRM</name>
<accession>A0A174GY89</accession>
<evidence type="ECO:0000313" key="1">
    <source>
        <dbReference type="EMBL" id="CUO65465.1"/>
    </source>
</evidence>
<dbReference type="EMBL" id="CZAJ01000002">
    <property type="protein sequence ID" value="CUO65465.1"/>
    <property type="molecule type" value="Genomic_DNA"/>
</dbReference>
<sequence>MINITSKALPDAIVVGGRAFLLKTDYRVWIRFTQDFKAWKKIGYKGAMNIKYLFEDDIPAFSETDDYSGILEFAFPQNVVPHYERDNGEDVLFYDIDGDYIYAAFMQAYHIDLISTDMHWHKFIALMNGLPDSTRLSAIMGYRAYTGEKIKDEAQMYRALKDAWMPPYEETEEEKAADEEFEKYFEG</sequence>
<protein>
    <submittedName>
        <fullName evidence="1">Bacteriophage Gp15 protein</fullName>
    </submittedName>
</protein>
<dbReference type="InterPro" id="IPR009660">
    <property type="entry name" value="Phage_A500_Gp15"/>
</dbReference>
<dbReference type="Proteomes" id="UP000095602">
    <property type="component" value="Unassembled WGS sequence"/>
</dbReference>
<dbReference type="Pfam" id="PF06854">
    <property type="entry name" value="Phage_Gp15"/>
    <property type="match status" value="1"/>
</dbReference>
<dbReference type="AlphaFoldDB" id="A0A174GY89"/>
<gene>
    <name evidence="1" type="ORF">ERS852497_00369</name>
</gene>
<evidence type="ECO:0000313" key="2">
    <source>
        <dbReference type="Proteomes" id="UP000095602"/>
    </source>
</evidence>
<dbReference type="RefSeq" id="WP_055272476.1">
    <property type="nucleotide sequence ID" value="NZ_CZAJ01000002.1"/>
</dbReference>
<reference evidence="1 2" key="1">
    <citation type="submission" date="2015-09" db="EMBL/GenBank/DDBJ databases">
        <authorList>
            <consortium name="Pathogen Informatics"/>
        </authorList>
    </citation>
    <scope>NUCLEOTIDE SEQUENCE [LARGE SCALE GENOMIC DNA]</scope>
    <source>
        <strain evidence="1 2">2789STDY5834884</strain>
    </source>
</reference>